<reference evidence="1 2" key="1">
    <citation type="journal article" date="2015" name="Genome Announc.">
        <title>Draft Genome Sequence and Gene Annotation of the Entomopathogenic Fungus Verticillium hemipterigenum.</title>
        <authorList>
            <person name="Horn F."/>
            <person name="Habel A."/>
            <person name="Scharf D.H."/>
            <person name="Dworschak J."/>
            <person name="Brakhage A.A."/>
            <person name="Guthke R."/>
            <person name="Hertweck C."/>
            <person name="Linde J."/>
        </authorList>
    </citation>
    <scope>NUCLEOTIDE SEQUENCE [LARGE SCALE GENOMIC DNA]</scope>
</reference>
<dbReference type="SUPFAM" id="SSF52540">
    <property type="entry name" value="P-loop containing nucleoside triphosphate hydrolases"/>
    <property type="match status" value="1"/>
</dbReference>
<sequence length="428" mass="48730">MRLLDISRSTDISTISQLFTFLPNLAVYPRKIRARMQPPITWTLDRSQGIVFAAHCPGRAATPTTTQNQDQKIKIAAIDLNQTLIVSKSGTLHGKDDADWKWWHPNVPTKLRVLTEKGYTIIISSNQGRLTDLEGNEVPEAQSFKRKMEFVLRALDIPVTLIVACANDINRKPRPGLWSMIPKLTGNNGCYIDKQDSYIVGDAAGREADFSDSDLHWAMNADIPFYTPEEFFLGHKQEPRTHKFHPDWYLYGKEDKEPDADITNLRLSPIVVLIGLPGAGKTTFCRNVLYNLGFTRVDAWSYSSRQLFLSAVEDAISNDIPVIIDDMNLTVEDRSIWISMATKNGMPISAVFFNTSDKLCGHNDSVRAFGGELMNPENRPAYPRLQFFELVPCLQKPMSSERFNSVHEINFKWRGTDEELEIWKKFWL</sequence>
<dbReference type="PANTHER" id="PTHR12083">
    <property type="entry name" value="BIFUNCTIONAL POLYNUCLEOTIDE PHOSPHATASE/KINASE"/>
    <property type="match status" value="1"/>
</dbReference>
<dbReference type="GO" id="GO:0046404">
    <property type="term" value="F:ATP-dependent polydeoxyribonucleotide 5'-hydroxyl-kinase activity"/>
    <property type="evidence" value="ECO:0007669"/>
    <property type="project" value="TreeGrafter"/>
</dbReference>
<dbReference type="GO" id="GO:0003690">
    <property type="term" value="F:double-stranded DNA binding"/>
    <property type="evidence" value="ECO:0007669"/>
    <property type="project" value="TreeGrafter"/>
</dbReference>
<dbReference type="GO" id="GO:0006281">
    <property type="term" value="P:DNA repair"/>
    <property type="evidence" value="ECO:0007669"/>
    <property type="project" value="TreeGrafter"/>
</dbReference>
<dbReference type="HOGENOM" id="CLU_014938_3_1_1"/>
<organism evidence="1 2">
    <name type="scientific">[Torrubiella] hemipterigena</name>
    <dbReference type="NCBI Taxonomy" id="1531966"/>
    <lineage>
        <taxon>Eukaryota</taxon>
        <taxon>Fungi</taxon>
        <taxon>Dikarya</taxon>
        <taxon>Ascomycota</taxon>
        <taxon>Pezizomycotina</taxon>
        <taxon>Sordariomycetes</taxon>
        <taxon>Hypocreomycetidae</taxon>
        <taxon>Hypocreales</taxon>
        <taxon>Clavicipitaceae</taxon>
        <taxon>Clavicipitaceae incertae sedis</taxon>
        <taxon>'Torrubiella' clade</taxon>
    </lineage>
</organism>
<dbReference type="InterPro" id="IPR036412">
    <property type="entry name" value="HAD-like_sf"/>
</dbReference>
<proteinExistence type="predicted"/>
<dbReference type="SUPFAM" id="SSF56784">
    <property type="entry name" value="HAD-like"/>
    <property type="match status" value="1"/>
</dbReference>
<dbReference type="InterPro" id="IPR006549">
    <property type="entry name" value="HAD-SF_hydro_IIIA"/>
</dbReference>
<dbReference type="NCBIfam" id="TIGR01664">
    <property type="entry name" value="DNA-3'-Pase"/>
    <property type="match status" value="1"/>
</dbReference>
<accession>A0A0A1TPT5</accession>
<dbReference type="EMBL" id="CDHN01000005">
    <property type="protein sequence ID" value="CEJ93573.1"/>
    <property type="molecule type" value="Genomic_DNA"/>
</dbReference>
<dbReference type="STRING" id="1531966.A0A0A1TPT5"/>
<evidence type="ECO:0000313" key="2">
    <source>
        <dbReference type="Proteomes" id="UP000039046"/>
    </source>
</evidence>
<dbReference type="InterPro" id="IPR013954">
    <property type="entry name" value="PNK3P"/>
</dbReference>
<dbReference type="InterPro" id="IPR006551">
    <property type="entry name" value="Polynucleotide_phosphatase"/>
</dbReference>
<dbReference type="Pfam" id="PF08645">
    <property type="entry name" value="PNK3P"/>
    <property type="match status" value="1"/>
</dbReference>
<dbReference type="AlphaFoldDB" id="A0A0A1TPT5"/>
<dbReference type="Gene3D" id="3.40.50.300">
    <property type="entry name" value="P-loop containing nucleotide triphosphate hydrolases"/>
    <property type="match status" value="1"/>
</dbReference>
<dbReference type="InterPro" id="IPR027417">
    <property type="entry name" value="P-loop_NTPase"/>
</dbReference>
<evidence type="ECO:0000313" key="1">
    <source>
        <dbReference type="EMBL" id="CEJ93573.1"/>
    </source>
</evidence>
<keyword evidence="2" id="KW-1185">Reference proteome</keyword>
<gene>
    <name evidence="1" type="ORF">VHEMI09151</name>
</gene>
<dbReference type="GO" id="GO:0046403">
    <property type="term" value="F:polynucleotide 3'-phosphatase activity"/>
    <property type="evidence" value="ECO:0007669"/>
    <property type="project" value="TreeGrafter"/>
</dbReference>
<protein>
    <recommendedName>
        <fullName evidence="3">DNA kinase/phosphatase Pnk1</fullName>
    </recommendedName>
</protein>
<dbReference type="NCBIfam" id="TIGR01662">
    <property type="entry name" value="HAD-SF-IIIA"/>
    <property type="match status" value="1"/>
</dbReference>
<dbReference type="PANTHER" id="PTHR12083:SF9">
    <property type="entry name" value="BIFUNCTIONAL POLYNUCLEOTIDE PHOSPHATASE_KINASE"/>
    <property type="match status" value="1"/>
</dbReference>
<dbReference type="InterPro" id="IPR023214">
    <property type="entry name" value="HAD_sf"/>
</dbReference>
<dbReference type="Proteomes" id="UP000039046">
    <property type="component" value="Unassembled WGS sequence"/>
</dbReference>
<name>A0A0A1TPT5_9HYPO</name>
<dbReference type="Pfam" id="PF13671">
    <property type="entry name" value="AAA_33"/>
    <property type="match status" value="1"/>
</dbReference>
<dbReference type="Gene3D" id="3.40.50.1000">
    <property type="entry name" value="HAD superfamily/HAD-like"/>
    <property type="match status" value="1"/>
</dbReference>
<evidence type="ECO:0008006" key="3">
    <source>
        <dbReference type="Google" id="ProtNLM"/>
    </source>
</evidence>
<dbReference type="OrthoDB" id="19045at2759"/>